<evidence type="ECO:0000313" key="3">
    <source>
        <dbReference type="Proteomes" id="UP000823941"/>
    </source>
</evidence>
<feature type="region of interest" description="Disordered" evidence="1">
    <location>
        <begin position="168"/>
        <end position="205"/>
    </location>
</feature>
<feature type="region of interest" description="Disordered" evidence="1">
    <location>
        <begin position="754"/>
        <end position="938"/>
    </location>
</feature>
<proteinExistence type="predicted"/>
<dbReference type="EMBL" id="JAHIBW010000024">
    <property type="protein sequence ID" value="KAG7298498.1"/>
    <property type="molecule type" value="Genomic_DNA"/>
</dbReference>
<feature type="region of interest" description="Disordered" evidence="1">
    <location>
        <begin position="692"/>
        <end position="727"/>
    </location>
</feature>
<evidence type="ECO:0000313" key="2">
    <source>
        <dbReference type="EMBL" id="KAG7298498.1"/>
    </source>
</evidence>
<accession>A0ABQ7PZT3</accession>
<feature type="compositionally biased region" description="Basic and acidic residues" evidence="1">
    <location>
        <begin position="788"/>
        <end position="797"/>
    </location>
</feature>
<reference evidence="2 3" key="1">
    <citation type="submission" date="2021-06" db="EMBL/GenBank/DDBJ databases">
        <title>A haploid diamondback moth (Plutella xylostella L.) genome assembly resolves 31 chromosomes and identifies a diamide resistance mutation.</title>
        <authorList>
            <person name="Ward C.M."/>
            <person name="Perry K.D."/>
            <person name="Baker G."/>
            <person name="Powis K."/>
            <person name="Heckel D.G."/>
            <person name="Baxter S.W."/>
        </authorList>
    </citation>
    <scope>NUCLEOTIDE SEQUENCE [LARGE SCALE GENOMIC DNA]</scope>
    <source>
        <strain evidence="2 3">LV</strain>
        <tissue evidence="2">Single pupa</tissue>
    </source>
</reference>
<name>A0ABQ7PZT3_PLUXY</name>
<protein>
    <submittedName>
        <fullName evidence="2">Uncharacterized protein</fullName>
    </submittedName>
</protein>
<feature type="region of interest" description="Disordered" evidence="1">
    <location>
        <begin position="33"/>
        <end position="87"/>
    </location>
</feature>
<feature type="region of interest" description="Disordered" evidence="1">
    <location>
        <begin position="643"/>
        <end position="678"/>
    </location>
</feature>
<feature type="compositionally biased region" description="Basic and acidic residues" evidence="1">
    <location>
        <begin position="62"/>
        <end position="72"/>
    </location>
</feature>
<gene>
    <name evidence="2" type="ORF">JYU34_018130</name>
</gene>
<sequence>MNSSLKDNLGTTFLVANTITSRPSKIPKLAKWFTRSKREPKSTASHNESSCKKHSKLTNSRLSEKLSTKTDTKTAVQKPENDNSKKLSRWRKIKGSKIPVRVDPSKDVIKTKRQIKNIVTANRSTISVERKETNDDSFDIFLKDIEKESSQDLGTNWLAKLFSFGNDDSMSSEESHKEEDTVIEPDPSKQISSTTDETQTSQTNQKKYKFPNWFKKYKLKKSTTSNKSIIPSKSKIKKFIKQNPIKENVSKAKANNKKILKKKTKIKKDNNVSDIKETKIKKQIKPIPVQQSVSGDLISDIISMINRNKLDTSGQKASSKYGITKRMRPFSKNSQQASVVDMKRTLRNKWSKLKALDKEEEPRKKSLIQIIKKTGSDRRLVKELISQIENDTEVKRNLEFIDIKPNLTTNSLSNDMGSEESLVLISNPNQDNESADSTVSEITEEKYKRNSVDPNVSYEQPDKKQLLRVIKTIIDEEDYDEKDAEAERQKKINEDLIRLAKMVQKKSERNVKESDVSVEISSKYYETPTTSAPEDYDNDGRTITINANTKSHLNSNPTHTDNAIQLNKVVKLRRMLNNAKNTGDMPYSGSHTSVISQRLSETYIAGPASYKTKDTCSIDTETDSYEYEKVQKTLLPRRSITRKFQPTRDDSDADSILSRDLLQRRPSDSSMTGVRHRRSRLESKLAVIAEEPPCRSPCRSDAIRSTSQRRRRRPGVKLVKGNSFPHKPIVKKVKKADDVDSRYDGRIVKREKKFSSEDMNYDDRDTRQESTRFRPRRDDNPPGPPPRQESRPPRPEPRSTSQAKPETRRDMNSPREREAVRESKRDRPPKPPTKREEISPRTDSRRYEDHVKDKRKPDLKADAKENNSPRTDSRRNEDHVKDKRKPDLKADVKENRRNSKELKRDTVKEPATRHNYKESRHDEAEPTYDPDPVRKATK</sequence>
<organism evidence="2 3">
    <name type="scientific">Plutella xylostella</name>
    <name type="common">Diamondback moth</name>
    <name type="synonym">Plutella maculipennis</name>
    <dbReference type="NCBI Taxonomy" id="51655"/>
    <lineage>
        <taxon>Eukaryota</taxon>
        <taxon>Metazoa</taxon>
        <taxon>Ecdysozoa</taxon>
        <taxon>Arthropoda</taxon>
        <taxon>Hexapoda</taxon>
        <taxon>Insecta</taxon>
        <taxon>Pterygota</taxon>
        <taxon>Neoptera</taxon>
        <taxon>Endopterygota</taxon>
        <taxon>Lepidoptera</taxon>
        <taxon>Glossata</taxon>
        <taxon>Ditrysia</taxon>
        <taxon>Yponomeutoidea</taxon>
        <taxon>Plutellidae</taxon>
        <taxon>Plutella</taxon>
    </lineage>
</organism>
<feature type="compositionally biased region" description="Basic and acidic residues" evidence="1">
    <location>
        <begin position="754"/>
        <end position="780"/>
    </location>
</feature>
<keyword evidence="3" id="KW-1185">Reference proteome</keyword>
<feature type="compositionally biased region" description="Low complexity" evidence="1">
    <location>
        <begin position="190"/>
        <end position="203"/>
    </location>
</feature>
<evidence type="ECO:0000256" key="1">
    <source>
        <dbReference type="SAM" id="MobiDB-lite"/>
    </source>
</evidence>
<feature type="compositionally biased region" description="Basic and acidic residues" evidence="1">
    <location>
        <begin position="805"/>
        <end position="924"/>
    </location>
</feature>
<dbReference type="Proteomes" id="UP000823941">
    <property type="component" value="Chromosome 24"/>
</dbReference>
<comment type="caution">
    <text evidence="2">The sequence shown here is derived from an EMBL/GenBank/DDBJ whole genome shotgun (WGS) entry which is preliminary data.</text>
</comment>